<evidence type="ECO:0000256" key="3">
    <source>
        <dbReference type="ARBA" id="ARBA00023002"/>
    </source>
</evidence>
<sequence length="356" mass="37674">MQRLSIARLGAAFPWTSAPLIVGAPMRVLSGPSLAVEVSKAGGLGFIGPGIKPKDLDPALLQANKLVEADAAIFSTCKPGILPVGIGFQTWAGDLEESTRILNSQHRKPAVIWLFAPRRGQKELDEWAMYLRDASKGSQIWIQVASVADAMAAASSADVLVIQGTDAGGHSLKKGAVIIALLPEVFDALTNVGHGNVPLIAAGGIADSRGIAAALTLGAAGVAMGTRLLASDEATINPAYQQHVIETQDGGQTTVRTQFYNHLRGTMDWPEPFDARGIINQSWRDFETGLSYEQVKLLHDEALRFDQAWGPNGRTATYAGTGVGLVNEVKSAGEIIKQVRDGCESILKSSLEVTSA</sequence>
<evidence type="ECO:0000313" key="5">
    <source>
        <dbReference type="Proteomes" id="UP000316270"/>
    </source>
</evidence>
<dbReference type="Pfam" id="PF03060">
    <property type="entry name" value="NMO"/>
    <property type="match status" value="1"/>
</dbReference>
<dbReference type="EMBL" id="CP042196">
    <property type="protein sequence ID" value="QDS75119.1"/>
    <property type="molecule type" value="Genomic_DNA"/>
</dbReference>
<dbReference type="STRING" id="50376.A0A517LHK6"/>
<keyword evidence="2" id="KW-0288">FMN</keyword>
<evidence type="ECO:0000256" key="2">
    <source>
        <dbReference type="ARBA" id="ARBA00022643"/>
    </source>
</evidence>
<dbReference type="OrthoDB" id="2349068at2759"/>
<gene>
    <name evidence="4" type="ORF">FKW77_007438</name>
</gene>
<accession>A0A517LHK6</accession>
<evidence type="ECO:0000313" key="4">
    <source>
        <dbReference type="EMBL" id="QDS75119.1"/>
    </source>
</evidence>
<evidence type="ECO:0000256" key="1">
    <source>
        <dbReference type="ARBA" id="ARBA00022630"/>
    </source>
</evidence>
<dbReference type="PANTHER" id="PTHR32332:SF34">
    <property type="entry name" value="2-NITROPROPANE DIOXYGENASE FAMILY, PUTATIVE-RELATED"/>
    <property type="match status" value="1"/>
</dbReference>
<dbReference type="InterPro" id="IPR013785">
    <property type="entry name" value="Aldolase_TIM"/>
</dbReference>
<dbReference type="Proteomes" id="UP000316270">
    <property type="component" value="Chromosome 12"/>
</dbReference>
<keyword evidence="3" id="KW-0560">Oxidoreductase</keyword>
<dbReference type="GO" id="GO:0018580">
    <property type="term" value="F:nitronate monooxygenase activity"/>
    <property type="evidence" value="ECO:0007669"/>
    <property type="project" value="InterPro"/>
</dbReference>
<dbReference type="SUPFAM" id="SSF51412">
    <property type="entry name" value="Inosine monophosphate dehydrogenase (IMPDH)"/>
    <property type="match status" value="1"/>
</dbReference>
<dbReference type="CDD" id="cd04730">
    <property type="entry name" value="NPD_like"/>
    <property type="match status" value="1"/>
</dbReference>
<proteinExistence type="predicted"/>
<dbReference type="InterPro" id="IPR004136">
    <property type="entry name" value="NMO"/>
</dbReference>
<dbReference type="PANTHER" id="PTHR32332">
    <property type="entry name" value="2-NITROPROPANE DIOXYGENASE"/>
    <property type="match status" value="1"/>
</dbReference>
<name>A0A517LHK6_9PEZI</name>
<keyword evidence="1" id="KW-0285">Flavoprotein</keyword>
<reference evidence="4 5" key="1">
    <citation type="submission" date="2019-07" db="EMBL/GenBank/DDBJ databases">
        <title>Finished genome of Venturia effusa.</title>
        <authorList>
            <person name="Young C.A."/>
            <person name="Cox M.P."/>
            <person name="Ganley A.R.D."/>
            <person name="David W.J."/>
        </authorList>
    </citation>
    <scope>NUCLEOTIDE SEQUENCE [LARGE SCALE GENOMIC DNA]</scope>
    <source>
        <strain evidence="5">albino</strain>
    </source>
</reference>
<keyword evidence="5" id="KW-1185">Reference proteome</keyword>
<dbReference type="AlphaFoldDB" id="A0A517LHK6"/>
<protein>
    <submittedName>
        <fullName evidence="4">Uncharacterized protein</fullName>
    </submittedName>
</protein>
<dbReference type="Gene3D" id="3.20.20.70">
    <property type="entry name" value="Aldolase class I"/>
    <property type="match status" value="1"/>
</dbReference>
<organism evidence="4 5">
    <name type="scientific">Venturia effusa</name>
    <dbReference type="NCBI Taxonomy" id="50376"/>
    <lineage>
        <taxon>Eukaryota</taxon>
        <taxon>Fungi</taxon>
        <taxon>Dikarya</taxon>
        <taxon>Ascomycota</taxon>
        <taxon>Pezizomycotina</taxon>
        <taxon>Dothideomycetes</taxon>
        <taxon>Pleosporomycetidae</taxon>
        <taxon>Venturiales</taxon>
        <taxon>Venturiaceae</taxon>
        <taxon>Venturia</taxon>
    </lineage>
</organism>